<name>A0A9W8ZF04_9PLEO</name>
<feature type="compositionally biased region" description="Basic and acidic residues" evidence="1">
    <location>
        <begin position="1"/>
        <end position="20"/>
    </location>
</feature>
<gene>
    <name evidence="3" type="ORF">N0V91_004847</name>
</gene>
<proteinExistence type="predicted"/>
<evidence type="ECO:0000256" key="1">
    <source>
        <dbReference type="SAM" id="MobiDB-lite"/>
    </source>
</evidence>
<feature type="region of interest" description="Disordered" evidence="1">
    <location>
        <begin position="1"/>
        <end position="38"/>
    </location>
</feature>
<evidence type="ECO:0000313" key="4">
    <source>
        <dbReference type="Proteomes" id="UP001140510"/>
    </source>
</evidence>
<feature type="domain" description="Small EDRK-rich factor-like N-terminal" evidence="2">
    <location>
        <begin position="1"/>
        <end position="36"/>
    </location>
</feature>
<dbReference type="InterPro" id="IPR007513">
    <property type="entry name" value="SERF-like_N"/>
</dbReference>
<dbReference type="EMBL" id="JAPEVA010000030">
    <property type="protein sequence ID" value="KAJ4405963.1"/>
    <property type="molecule type" value="Genomic_DNA"/>
</dbReference>
<sequence length="77" mass="8299">MARGNQRDKAREKNLKEQAGKKGKNTMSGSEQQKAKENAAAIMRAKQLAACVVDSRDLWAVLISRAAEAKKAEGGAK</sequence>
<dbReference type="Pfam" id="PF04419">
    <property type="entry name" value="SERF-like_N"/>
    <property type="match status" value="1"/>
</dbReference>
<evidence type="ECO:0000259" key="2">
    <source>
        <dbReference type="Pfam" id="PF04419"/>
    </source>
</evidence>
<dbReference type="AlphaFoldDB" id="A0A9W8ZF04"/>
<evidence type="ECO:0000313" key="3">
    <source>
        <dbReference type="EMBL" id="KAJ4405963.1"/>
    </source>
</evidence>
<protein>
    <recommendedName>
        <fullName evidence="2">Small EDRK-rich factor-like N-terminal domain-containing protein</fullName>
    </recommendedName>
</protein>
<reference evidence="3" key="1">
    <citation type="submission" date="2022-10" db="EMBL/GenBank/DDBJ databases">
        <title>Tapping the CABI collections for fungal endophytes: first genome assemblies for Collariella, Neodidymelliopsis, Ascochyta clinopodiicola, Didymella pomorum, Didymosphaeria variabile, Neocosmospora piperis and Neocucurbitaria cava.</title>
        <authorList>
            <person name="Hill R."/>
        </authorList>
    </citation>
    <scope>NUCLEOTIDE SEQUENCE</scope>
    <source>
        <strain evidence="3">IMI 355091</strain>
    </source>
</reference>
<organism evidence="3 4">
    <name type="scientific">Didymella pomorum</name>
    <dbReference type="NCBI Taxonomy" id="749634"/>
    <lineage>
        <taxon>Eukaryota</taxon>
        <taxon>Fungi</taxon>
        <taxon>Dikarya</taxon>
        <taxon>Ascomycota</taxon>
        <taxon>Pezizomycotina</taxon>
        <taxon>Dothideomycetes</taxon>
        <taxon>Pleosporomycetidae</taxon>
        <taxon>Pleosporales</taxon>
        <taxon>Pleosporineae</taxon>
        <taxon>Didymellaceae</taxon>
        <taxon>Didymella</taxon>
    </lineage>
</organism>
<comment type="caution">
    <text evidence="3">The sequence shown here is derived from an EMBL/GenBank/DDBJ whole genome shotgun (WGS) entry which is preliminary data.</text>
</comment>
<dbReference type="Proteomes" id="UP001140510">
    <property type="component" value="Unassembled WGS sequence"/>
</dbReference>
<dbReference type="OrthoDB" id="18018at2759"/>
<keyword evidence="4" id="KW-1185">Reference proteome</keyword>
<accession>A0A9W8ZF04</accession>